<gene>
    <name evidence="1" type="ORF">RHMOL_Rhmol01G0373000</name>
</gene>
<evidence type="ECO:0000313" key="1">
    <source>
        <dbReference type="EMBL" id="KAI8574676.1"/>
    </source>
</evidence>
<protein>
    <submittedName>
        <fullName evidence="1">Uncharacterized protein</fullName>
    </submittedName>
</protein>
<sequence>MPSKRSSSFNTKFGFVRFKRREEAINAIEDLDGVVNRNFTIVVQFVKYSKDNPIASQKNFDGVKKIIPAPSIHSLQPKPIEFQSNQRDSISSSYANILKGGSSVIEDPMAETSWEKHVCTSIKIKKENDKEVKEAIVETDPGDDELLDFNVDKAELENEMEILEEVAETNVVAENAIGTEEEALQLINVKMQGCSDKTANSSSRVEISDWGSGRVMDSMRKMAANNTTLNINLDPLTFVRLNTCI</sequence>
<dbReference type="Proteomes" id="UP001062846">
    <property type="component" value="Chromosome 1"/>
</dbReference>
<organism evidence="1 2">
    <name type="scientific">Rhododendron molle</name>
    <name type="common">Chinese azalea</name>
    <name type="synonym">Azalea mollis</name>
    <dbReference type="NCBI Taxonomy" id="49168"/>
    <lineage>
        <taxon>Eukaryota</taxon>
        <taxon>Viridiplantae</taxon>
        <taxon>Streptophyta</taxon>
        <taxon>Embryophyta</taxon>
        <taxon>Tracheophyta</taxon>
        <taxon>Spermatophyta</taxon>
        <taxon>Magnoliopsida</taxon>
        <taxon>eudicotyledons</taxon>
        <taxon>Gunneridae</taxon>
        <taxon>Pentapetalae</taxon>
        <taxon>asterids</taxon>
        <taxon>Ericales</taxon>
        <taxon>Ericaceae</taxon>
        <taxon>Ericoideae</taxon>
        <taxon>Rhodoreae</taxon>
        <taxon>Rhododendron</taxon>
    </lineage>
</organism>
<evidence type="ECO:0000313" key="2">
    <source>
        <dbReference type="Proteomes" id="UP001062846"/>
    </source>
</evidence>
<comment type="caution">
    <text evidence="1">The sequence shown here is derived from an EMBL/GenBank/DDBJ whole genome shotgun (WGS) entry which is preliminary data.</text>
</comment>
<proteinExistence type="predicted"/>
<keyword evidence="2" id="KW-1185">Reference proteome</keyword>
<accession>A0ACC0Q9Y6</accession>
<reference evidence="1" key="1">
    <citation type="submission" date="2022-02" db="EMBL/GenBank/DDBJ databases">
        <title>Plant Genome Project.</title>
        <authorList>
            <person name="Zhang R.-G."/>
        </authorList>
    </citation>
    <scope>NUCLEOTIDE SEQUENCE</scope>
    <source>
        <strain evidence="1">AT1</strain>
    </source>
</reference>
<dbReference type="EMBL" id="CM046388">
    <property type="protein sequence ID" value="KAI8574676.1"/>
    <property type="molecule type" value="Genomic_DNA"/>
</dbReference>
<name>A0ACC0Q9Y6_RHOML</name>